<dbReference type="InterPro" id="IPR027417">
    <property type="entry name" value="P-loop_NTPase"/>
</dbReference>
<dbReference type="SUPFAM" id="SSF48019">
    <property type="entry name" value="post-AAA+ oligomerization domain-like"/>
    <property type="match status" value="1"/>
</dbReference>
<evidence type="ECO:0000256" key="2">
    <source>
        <dbReference type="ARBA" id="ARBA00017703"/>
    </source>
</evidence>
<evidence type="ECO:0000256" key="4">
    <source>
        <dbReference type="ARBA" id="ARBA00022695"/>
    </source>
</evidence>
<dbReference type="EC" id="2.7.7.7" evidence="1"/>
<dbReference type="InterPro" id="IPR010372">
    <property type="entry name" value="DNA_pol3_delta_N"/>
</dbReference>
<keyword evidence="4 11" id="KW-0548">Nucleotidyltransferase</keyword>
<organism evidence="11 12">
    <name type="scientific">Paludibaculum fermentans</name>
    <dbReference type="NCBI Taxonomy" id="1473598"/>
    <lineage>
        <taxon>Bacteria</taxon>
        <taxon>Pseudomonadati</taxon>
        <taxon>Acidobacteriota</taxon>
        <taxon>Terriglobia</taxon>
        <taxon>Bryobacterales</taxon>
        <taxon>Bryobacteraceae</taxon>
        <taxon>Paludibaculum</taxon>
    </lineage>
</organism>
<dbReference type="Gene3D" id="1.10.8.60">
    <property type="match status" value="1"/>
</dbReference>
<dbReference type="AlphaFoldDB" id="A0A7S7NLS8"/>
<dbReference type="PANTHER" id="PTHR34388">
    <property type="entry name" value="DNA POLYMERASE III SUBUNIT DELTA"/>
    <property type="match status" value="1"/>
</dbReference>
<dbReference type="Gene3D" id="3.40.50.300">
    <property type="entry name" value="P-loop containing nucleotide triphosphate hydrolases"/>
    <property type="match status" value="1"/>
</dbReference>
<evidence type="ECO:0000259" key="9">
    <source>
        <dbReference type="Pfam" id="PF06144"/>
    </source>
</evidence>
<evidence type="ECO:0000256" key="1">
    <source>
        <dbReference type="ARBA" id="ARBA00012417"/>
    </source>
</evidence>
<protein>
    <recommendedName>
        <fullName evidence="2">DNA polymerase III subunit delta</fullName>
        <ecNumber evidence="1">2.7.7.7</ecNumber>
    </recommendedName>
</protein>
<dbReference type="InterPro" id="IPR005790">
    <property type="entry name" value="DNA_polIII_delta"/>
</dbReference>
<dbReference type="RefSeq" id="WP_194447661.1">
    <property type="nucleotide sequence ID" value="NZ_CP063849.1"/>
</dbReference>
<accession>A0A7S7NLS8</accession>
<dbReference type="Proteomes" id="UP000593892">
    <property type="component" value="Chromosome"/>
</dbReference>
<dbReference type="PANTHER" id="PTHR34388:SF1">
    <property type="entry name" value="DNA POLYMERASE III SUBUNIT DELTA"/>
    <property type="match status" value="1"/>
</dbReference>
<evidence type="ECO:0000256" key="3">
    <source>
        <dbReference type="ARBA" id="ARBA00022679"/>
    </source>
</evidence>
<sequence>MTPDQFLRTLSKQEPEPVYLFVGPEGYRRAPCRKALLEKVLSEEDREEGYARHDLDELSINEVLDDARSMSLFARNRVIWVASAESALPRGRAAASEEEEGSGKSAVGPEALAAYCKDPTPGVVVVFDARKWDFDGEDKTKMDRLAKYYGAIRAVVEFAKFTPQDARAFVQSHAAERGLRLGSNEIDLLVEATAADASRLANEVEKLALFAEVNGGKVTAADIANMVPNAQETTVFNLVNALARRSRVEAMQLLDTLVREGEYLPLALTFLGGIFRLALAAREQGLRSSSEVQSFFQRQGTPMWRSRADQIHTASSKFTKEKLEEAIQLVFRADRDMKSSRVDDRIVMEDFVLRLTR</sequence>
<dbReference type="InterPro" id="IPR048466">
    <property type="entry name" value="DNA_pol3_delta-like_C"/>
</dbReference>
<dbReference type="InterPro" id="IPR008921">
    <property type="entry name" value="DNA_pol3_clamp-load_cplx_C"/>
</dbReference>
<dbReference type="Pfam" id="PF21694">
    <property type="entry name" value="DNA_pol3_delta_C"/>
    <property type="match status" value="1"/>
</dbReference>
<keyword evidence="6" id="KW-0239">DNA-directed DNA polymerase</keyword>
<feature type="domain" description="DNA polymerase III delta subunit-like C-terminal" evidence="10">
    <location>
        <begin position="232"/>
        <end position="355"/>
    </location>
</feature>
<evidence type="ECO:0000259" key="10">
    <source>
        <dbReference type="Pfam" id="PF21694"/>
    </source>
</evidence>
<comment type="similarity">
    <text evidence="7">Belongs to the DNA polymerase HolA subunit family.</text>
</comment>
<dbReference type="EMBL" id="CP063849">
    <property type="protein sequence ID" value="QOY85992.1"/>
    <property type="molecule type" value="Genomic_DNA"/>
</dbReference>
<dbReference type="GO" id="GO:0003887">
    <property type="term" value="F:DNA-directed DNA polymerase activity"/>
    <property type="evidence" value="ECO:0007669"/>
    <property type="project" value="UniProtKB-KW"/>
</dbReference>
<dbReference type="NCBIfam" id="TIGR01128">
    <property type="entry name" value="holA"/>
    <property type="match status" value="1"/>
</dbReference>
<proteinExistence type="inferred from homology"/>
<evidence type="ECO:0000313" key="11">
    <source>
        <dbReference type="EMBL" id="QOY85992.1"/>
    </source>
</evidence>
<gene>
    <name evidence="11" type="primary">holA</name>
    <name evidence="11" type="ORF">IRI77_24675</name>
</gene>
<evidence type="ECO:0000256" key="5">
    <source>
        <dbReference type="ARBA" id="ARBA00022705"/>
    </source>
</evidence>
<name>A0A7S7NLS8_PALFE</name>
<keyword evidence="3 11" id="KW-0808">Transferase</keyword>
<dbReference type="SUPFAM" id="SSF52540">
    <property type="entry name" value="P-loop containing nucleoside triphosphate hydrolases"/>
    <property type="match status" value="1"/>
</dbReference>
<dbReference type="KEGG" id="pfer:IRI77_24675"/>
<comment type="catalytic activity">
    <reaction evidence="8">
        <text>DNA(n) + a 2'-deoxyribonucleoside 5'-triphosphate = DNA(n+1) + diphosphate</text>
        <dbReference type="Rhea" id="RHEA:22508"/>
        <dbReference type="Rhea" id="RHEA-COMP:17339"/>
        <dbReference type="Rhea" id="RHEA-COMP:17340"/>
        <dbReference type="ChEBI" id="CHEBI:33019"/>
        <dbReference type="ChEBI" id="CHEBI:61560"/>
        <dbReference type="ChEBI" id="CHEBI:173112"/>
        <dbReference type="EC" id="2.7.7.7"/>
    </reaction>
</comment>
<feature type="domain" description="DNA polymerase III delta N-terminal" evidence="9">
    <location>
        <begin position="19"/>
        <end position="84"/>
    </location>
</feature>
<keyword evidence="5" id="KW-0235">DNA replication</keyword>
<dbReference type="GO" id="GO:0009360">
    <property type="term" value="C:DNA polymerase III complex"/>
    <property type="evidence" value="ECO:0007669"/>
    <property type="project" value="InterPro"/>
</dbReference>
<dbReference type="Gene3D" id="1.20.272.10">
    <property type="match status" value="1"/>
</dbReference>
<evidence type="ECO:0000256" key="8">
    <source>
        <dbReference type="ARBA" id="ARBA00049244"/>
    </source>
</evidence>
<dbReference type="GO" id="GO:0003677">
    <property type="term" value="F:DNA binding"/>
    <property type="evidence" value="ECO:0007669"/>
    <property type="project" value="InterPro"/>
</dbReference>
<evidence type="ECO:0000256" key="7">
    <source>
        <dbReference type="ARBA" id="ARBA00034754"/>
    </source>
</evidence>
<dbReference type="GO" id="GO:0006261">
    <property type="term" value="P:DNA-templated DNA replication"/>
    <property type="evidence" value="ECO:0007669"/>
    <property type="project" value="TreeGrafter"/>
</dbReference>
<reference evidence="11 12" key="1">
    <citation type="submission" date="2020-10" db="EMBL/GenBank/DDBJ databases">
        <title>Complete genome sequence of Paludibaculum fermentans P105T, a facultatively anaerobic acidobacterium capable of dissimilatory Fe(III) reduction.</title>
        <authorList>
            <person name="Dedysh S.N."/>
            <person name="Beletsky A.V."/>
            <person name="Kulichevskaya I.S."/>
            <person name="Mardanov A.V."/>
            <person name="Ravin N.V."/>
        </authorList>
    </citation>
    <scope>NUCLEOTIDE SEQUENCE [LARGE SCALE GENOMIC DNA]</scope>
    <source>
        <strain evidence="11 12">P105</strain>
    </source>
</reference>
<dbReference type="Pfam" id="PF06144">
    <property type="entry name" value="DNA_pol3_delta"/>
    <property type="match status" value="1"/>
</dbReference>
<evidence type="ECO:0000313" key="12">
    <source>
        <dbReference type="Proteomes" id="UP000593892"/>
    </source>
</evidence>
<keyword evidence="12" id="KW-1185">Reference proteome</keyword>
<evidence type="ECO:0000256" key="6">
    <source>
        <dbReference type="ARBA" id="ARBA00022932"/>
    </source>
</evidence>